<feature type="compositionally biased region" description="Basic and acidic residues" evidence="1">
    <location>
        <begin position="79"/>
        <end position="90"/>
    </location>
</feature>
<evidence type="ECO:0000256" key="1">
    <source>
        <dbReference type="SAM" id="MobiDB-lite"/>
    </source>
</evidence>
<dbReference type="RefSeq" id="XP_013320047.1">
    <property type="nucleotide sequence ID" value="XM_013464593.1"/>
</dbReference>
<protein>
    <submittedName>
        <fullName evidence="2">Uncharacterized protein</fullName>
    </submittedName>
</protein>
<reference evidence="2 3" key="1">
    <citation type="submission" date="2015-01" db="EMBL/GenBank/DDBJ databases">
        <title>The Genome Sequence of Exophiala xenobiotica CBS118157.</title>
        <authorList>
            <consortium name="The Broad Institute Genomics Platform"/>
            <person name="Cuomo C."/>
            <person name="de Hoog S."/>
            <person name="Gorbushina A."/>
            <person name="Stielow B."/>
            <person name="Teixiera M."/>
            <person name="Abouelleil A."/>
            <person name="Chapman S.B."/>
            <person name="Priest M."/>
            <person name="Young S.K."/>
            <person name="Wortman J."/>
            <person name="Nusbaum C."/>
            <person name="Birren B."/>
        </authorList>
    </citation>
    <scope>NUCLEOTIDE SEQUENCE [LARGE SCALE GENOMIC DNA]</scope>
    <source>
        <strain evidence="2 3">CBS 118157</strain>
    </source>
</reference>
<proteinExistence type="predicted"/>
<accession>A0A0D2EUT3</accession>
<dbReference type="AlphaFoldDB" id="A0A0D2EUT3"/>
<gene>
    <name evidence="2" type="ORF">PV05_03910</name>
</gene>
<feature type="region of interest" description="Disordered" evidence="1">
    <location>
        <begin position="61"/>
        <end position="106"/>
    </location>
</feature>
<dbReference type="GeneID" id="25325818"/>
<evidence type="ECO:0000313" key="2">
    <source>
        <dbReference type="EMBL" id="KIW59463.1"/>
    </source>
</evidence>
<name>A0A0D2EUT3_9EURO</name>
<dbReference type="HOGENOM" id="CLU_133390_0_0_1"/>
<dbReference type="OrthoDB" id="4155163at2759"/>
<keyword evidence="3" id="KW-1185">Reference proteome</keyword>
<dbReference type="Proteomes" id="UP000054342">
    <property type="component" value="Unassembled WGS sequence"/>
</dbReference>
<evidence type="ECO:0000313" key="3">
    <source>
        <dbReference type="Proteomes" id="UP000054342"/>
    </source>
</evidence>
<organism evidence="2 3">
    <name type="scientific">Exophiala xenobiotica</name>
    <dbReference type="NCBI Taxonomy" id="348802"/>
    <lineage>
        <taxon>Eukaryota</taxon>
        <taxon>Fungi</taxon>
        <taxon>Dikarya</taxon>
        <taxon>Ascomycota</taxon>
        <taxon>Pezizomycotina</taxon>
        <taxon>Eurotiomycetes</taxon>
        <taxon>Chaetothyriomycetidae</taxon>
        <taxon>Chaetothyriales</taxon>
        <taxon>Herpotrichiellaceae</taxon>
        <taxon>Exophiala</taxon>
    </lineage>
</organism>
<sequence length="160" mass="17728">MSDRDLHTFKSHAELAAAALGSVYAANELSKALTDEDAHDNTDHYLRAAVGAAVAVGAYHQLQKKRHHDDSDSSSDEDDHIHKEHREHSGEKHHHHHPDPPGHGRHLLEEAAGAYSLGKELLGDRRHHVVHLIAEALGAVGALRDIQGRKRIEEAEHENR</sequence>
<dbReference type="EMBL" id="KN847318">
    <property type="protein sequence ID" value="KIW59463.1"/>
    <property type="molecule type" value="Genomic_DNA"/>
</dbReference>